<dbReference type="STRING" id="252305.OB2597_18936"/>
<dbReference type="EMBL" id="AAMO01000008">
    <property type="protein sequence ID" value="EAQ02188.1"/>
    <property type="molecule type" value="Genomic_DNA"/>
</dbReference>
<name>A3U097_PSEBH</name>
<dbReference type="OrthoDB" id="5491135at2"/>
<dbReference type="GO" id="GO:0016787">
    <property type="term" value="F:hydrolase activity"/>
    <property type="evidence" value="ECO:0007669"/>
    <property type="project" value="UniProtKB-KW"/>
</dbReference>
<dbReference type="PANTHER" id="PTHR43194">
    <property type="entry name" value="HYDROLASE ALPHA/BETA FOLD FAMILY"/>
    <property type="match status" value="1"/>
</dbReference>
<dbReference type="InterPro" id="IPR029058">
    <property type="entry name" value="AB_hydrolase_fold"/>
</dbReference>
<proteinExistence type="predicted"/>
<keyword evidence="3" id="KW-1185">Reference proteome</keyword>
<accession>A3U097</accession>
<organism evidence="2 3">
    <name type="scientific">Pseudooceanicola batsensis (strain ATCC BAA-863 / DSM 15984 / KCTC 12145 / HTCC2597)</name>
    <name type="common">Oceanicola batsensis</name>
    <dbReference type="NCBI Taxonomy" id="252305"/>
    <lineage>
        <taxon>Bacteria</taxon>
        <taxon>Pseudomonadati</taxon>
        <taxon>Pseudomonadota</taxon>
        <taxon>Alphaproteobacteria</taxon>
        <taxon>Rhodobacterales</taxon>
        <taxon>Paracoccaceae</taxon>
        <taxon>Pseudooceanicola</taxon>
    </lineage>
</organism>
<dbReference type="AlphaFoldDB" id="A3U097"/>
<reference evidence="2 3" key="1">
    <citation type="journal article" date="2010" name="J. Bacteriol.">
        <title>Genome sequences of Oceanicola granulosus HTCC2516(T) and Oceanicola batsensis HTCC2597(TDelta).</title>
        <authorList>
            <person name="Thrash J.C."/>
            <person name="Cho J.C."/>
            <person name="Vergin K.L."/>
            <person name="Giovannoni S.J."/>
        </authorList>
    </citation>
    <scope>NUCLEOTIDE SEQUENCE [LARGE SCALE GENOMIC DNA]</scope>
    <source>
        <strain evidence="3">ATCC BAA-863 / DSM 15984 / KCTC 12145 / HTCC2597</strain>
    </source>
</reference>
<sequence>MKLTCIPGLSCTADVFGDVAERLRDLTVLDLPRSANFDEIADLLARDVPRDTVLCGLSMGAYLSLAIARRVPEKLRGIVLISGSAAADSADAAAQRDKAVAWANRKGVNALAAAQAHNLLAPANRERADLRERLFDMTCAIGLETFALHQAVLAGRPDQREHLGEITCPTLILTGAEDTVTPPEAARVMADNIPEAQLHLVAGAGHMPPIEAPDAVAECIAAFMRDLPAAARPKTVQVPT</sequence>
<evidence type="ECO:0000259" key="1">
    <source>
        <dbReference type="Pfam" id="PF12697"/>
    </source>
</evidence>
<keyword evidence="2" id="KW-0378">Hydrolase</keyword>
<dbReference type="RefSeq" id="WP_009803730.1">
    <property type="nucleotide sequence ID" value="NZ_AAMO01000008.1"/>
</dbReference>
<dbReference type="PANTHER" id="PTHR43194:SF2">
    <property type="entry name" value="PEROXISOMAL MEMBRANE PROTEIN LPX1"/>
    <property type="match status" value="1"/>
</dbReference>
<dbReference type="PRINTS" id="PR00111">
    <property type="entry name" value="ABHYDROLASE"/>
</dbReference>
<gene>
    <name evidence="2" type="ORF">OB2597_18936</name>
</gene>
<comment type="caution">
    <text evidence="2">The sequence shown here is derived from an EMBL/GenBank/DDBJ whole genome shotgun (WGS) entry which is preliminary data.</text>
</comment>
<evidence type="ECO:0000313" key="2">
    <source>
        <dbReference type="EMBL" id="EAQ02188.1"/>
    </source>
</evidence>
<dbReference type="InterPro" id="IPR050228">
    <property type="entry name" value="Carboxylesterase_BioH"/>
</dbReference>
<dbReference type="Proteomes" id="UP000004318">
    <property type="component" value="Unassembled WGS sequence"/>
</dbReference>
<dbReference type="Gene3D" id="3.40.50.1820">
    <property type="entry name" value="alpha/beta hydrolase"/>
    <property type="match status" value="1"/>
</dbReference>
<evidence type="ECO:0000313" key="3">
    <source>
        <dbReference type="Proteomes" id="UP000004318"/>
    </source>
</evidence>
<dbReference type="InterPro" id="IPR000073">
    <property type="entry name" value="AB_hydrolase_1"/>
</dbReference>
<dbReference type="Pfam" id="PF12697">
    <property type="entry name" value="Abhydrolase_6"/>
    <property type="match status" value="1"/>
</dbReference>
<dbReference type="SUPFAM" id="SSF53474">
    <property type="entry name" value="alpha/beta-Hydrolases"/>
    <property type="match status" value="1"/>
</dbReference>
<feature type="domain" description="AB hydrolase-1" evidence="1">
    <location>
        <begin position="6"/>
        <end position="218"/>
    </location>
</feature>
<dbReference type="HOGENOM" id="CLU_020336_29_1_5"/>
<protein>
    <submittedName>
        <fullName evidence="2">Putative hydrolase, alpha/beta hydrolase fold family protein</fullName>
    </submittedName>
</protein>